<protein>
    <submittedName>
        <fullName evidence="3">Uncharacterized protein</fullName>
    </submittedName>
</protein>
<comment type="caution">
    <text evidence="3">The sequence shown here is derived from an EMBL/GenBank/DDBJ whole genome shotgun (WGS) entry which is preliminary data.</text>
</comment>
<proteinExistence type="predicted"/>
<name>A0ABX2FCM2_9PSEU</name>
<evidence type="ECO:0000256" key="1">
    <source>
        <dbReference type="SAM" id="MobiDB-lite"/>
    </source>
</evidence>
<evidence type="ECO:0000313" key="3">
    <source>
        <dbReference type="EMBL" id="NRN69115.1"/>
    </source>
</evidence>
<organism evidence="3 4">
    <name type="scientific">Kibdelosporangium persicum</name>
    <dbReference type="NCBI Taxonomy" id="2698649"/>
    <lineage>
        <taxon>Bacteria</taxon>
        <taxon>Bacillati</taxon>
        <taxon>Actinomycetota</taxon>
        <taxon>Actinomycetes</taxon>
        <taxon>Pseudonocardiales</taxon>
        <taxon>Pseudonocardiaceae</taxon>
        <taxon>Kibdelosporangium</taxon>
    </lineage>
</organism>
<feature type="transmembrane region" description="Helical" evidence="2">
    <location>
        <begin position="94"/>
        <end position="114"/>
    </location>
</feature>
<feature type="region of interest" description="Disordered" evidence="1">
    <location>
        <begin position="1"/>
        <end position="26"/>
    </location>
</feature>
<keyword evidence="4" id="KW-1185">Reference proteome</keyword>
<reference evidence="3 4" key="1">
    <citation type="submission" date="2020-01" db="EMBL/GenBank/DDBJ databases">
        <title>Kibdelosporangium persica a novel Actinomycetes from a hot desert in Iran.</title>
        <authorList>
            <person name="Safaei N."/>
            <person name="Zaburannyi N."/>
            <person name="Mueller R."/>
            <person name="Wink J."/>
        </authorList>
    </citation>
    <scope>NUCLEOTIDE SEQUENCE [LARGE SCALE GENOMIC DNA]</scope>
    <source>
        <strain evidence="3 4">4NS15</strain>
    </source>
</reference>
<dbReference type="EMBL" id="JAAATY010000024">
    <property type="protein sequence ID" value="NRN69115.1"/>
    <property type="molecule type" value="Genomic_DNA"/>
</dbReference>
<feature type="compositionally biased region" description="Polar residues" evidence="1">
    <location>
        <begin position="1"/>
        <end position="15"/>
    </location>
</feature>
<feature type="transmembrane region" description="Helical" evidence="2">
    <location>
        <begin position="34"/>
        <end position="55"/>
    </location>
</feature>
<evidence type="ECO:0000313" key="4">
    <source>
        <dbReference type="Proteomes" id="UP000763557"/>
    </source>
</evidence>
<keyword evidence="2" id="KW-0812">Transmembrane</keyword>
<accession>A0ABX2FCM2</accession>
<dbReference type="RefSeq" id="WP_217281297.1">
    <property type="nucleotide sequence ID" value="NZ_CBCSGW010000081.1"/>
</dbReference>
<gene>
    <name evidence="3" type="ORF">GC106_63710</name>
</gene>
<sequence>MISEQATEELSTQDSAAVAEEEPRRRKGRFWRELTGALAAGLVVLALAVLVLQIISWANGVPGLGVVELIGHIVGAGVAVYAQRVIDRRPGRPALLAGFGLAATVVLVLVLFWWI</sequence>
<keyword evidence="2" id="KW-0472">Membrane</keyword>
<dbReference type="Proteomes" id="UP000763557">
    <property type="component" value="Unassembled WGS sequence"/>
</dbReference>
<evidence type="ECO:0000256" key="2">
    <source>
        <dbReference type="SAM" id="Phobius"/>
    </source>
</evidence>
<feature type="transmembrane region" description="Helical" evidence="2">
    <location>
        <begin position="61"/>
        <end position="82"/>
    </location>
</feature>
<keyword evidence="2" id="KW-1133">Transmembrane helix</keyword>